<protein>
    <submittedName>
        <fullName evidence="1">Diacylglycerol kinase</fullName>
    </submittedName>
</protein>
<dbReference type="EMBL" id="CP030862">
    <property type="protein sequence ID" value="AXE27211.1"/>
    <property type="molecule type" value="Genomic_DNA"/>
</dbReference>
<dbReference type="RefSeq" id="WP_114058376.1">
    <property type="nucleotide sequence ID" value="NZ_CP030862.1"/>
</dbReference>
<dbReference type="SUPFAM" id="SSF111331">
    <property type="entry name" value="NAD kinase/diacylglycerol kinase-like"/>
    <property type="match status" value="1"/>
</dbReference>
<dbReference type="GO" id="GO:0016301">
    <property type="term" value="F:kinase activity"/>
    <property type="evidence" value="ECO:0007669"/>
    <property type="project" value="UniProtKB-KW"/>
</dbReference>
<reference evidence="1 2" key="1">
    <citation type="submission" date="2018-01" db="EMBL/GenBank/DDBJ databases">
        <title>Draft genome Sequence of streptomyces globosus LZH-48.</title>
        <authorList>
            <person name="Ran K."/>
            <person name="Li Z."/>
            <person name="Wei S."/>
            <person name="Dong R."/>
        </authorList>
    </citation>
    <scope>NUCLEOTIDE SEQUENCE [LARGE SCALE GENOMIC DNA]</scope>
    <source>
        <strain evidence="1 2">LZH-48</strain>
    </source>
</reference>
<name>A0A344U8J0_9ACTN</name>
<dbReference type="KEGG" id="sgz:C0216_01275"/>
<accession>A0A344U8J0</accession>
<proteinExistence type="predicted"/>
<sequence>MSPAGAPVGGLLVLVDPVARRLDGESVRIARDVLSAGAAAKICLPQSPEEFARALARRGHRRPVIVGDDRALVRAVGLLHRERELDGEALSVVPVGQAGSLGLARLLGVPLSAVSAARAALDGVVGVRDLLVDDSDGVVLGGLRIPPVRPPAPRAGGASVRSAYRSLVRTLAGPPAAPAAGHRLRVEADGVVLADVDRPVDDVAVAPGGGGLAEVAVRAEGAVVRARAAAVTVAGADFRYRADAAVSGPVRRRTWTVRPAAWGLILPR</sequence>
<dbReference type="AlphaFoldDB" id="A0A344U8J0"/>
<dbReference type="InterPro" id="IPR017438">
    <property type="entry name" value="ATP-NAD_kinase_N"/>
</dbReference>
<dbReference type="Proteomes" id="UP000252004">
    <property type="component" value="Chromosome"/>
</dbReference>
<keyword evidence="2" id="KW-1185">Reference proteome</keyword>
<gene>
    <name evidence="1" type="ORF">C0216_01275</name>
</gene>
<dbReference type="Gene3D" id="3.40.50.10330">
    <property type="entry name" value="Probable inorganic polyphosphate/atp-NAD kinase, domain 1"/>
    <property type="match status" value="1"/>
</dbReference>
<organism evidence="1 2">
    <name type="scientific">Streptomyces globosus</name>
    <dbReference type="NCBI Taxonomy" id="68209"/>
    <lineage>
        <taxon>Bacteria</taxon>
        <taxon>Bacillati</taxon>
        <taxon>Actinomycetota</taxon>
        <taxon>Actinomycetes</taxon>
        <taxon>Kitasatosporales</taxon>
        <taxon>Streptomycetaceae</taxon>
        <taxon>Streptomyces</taxon>
    </lineage>
</organism>
<keyword evidence="1" id="KW-0418">Kinase</keyword>
<evidence type="ECO:0000313" key="1">
    <source>
        <dbReference type="EMBL" id="AXE27211.1"/>
    </source>
</evidence>
<dbReference type="OrthoDB" id="142078at2"/>
<evidence type="ECO:0000313" key="2">
    <source>
        <dbReference type="Proteomes" id="UP000252004"/>
    </source>
</evidence>
<keyword evidence="1" id="KW-0808">Transferase</keyword>
<dbReference type="InterPro" id="IPR016064">
    <property type="entry name" value="NAD/diacylglycerol_kinase_sf"/>
</dbReference>